<evidence type="ECO:0000256" key="11">
    <source>
        <dbReference type="ARBA" id="ARBA00023237"/>
    </source>
</evidence>
<evidence type="ECO:0000256" key="9">
    <source>
        <dbReference type="ARBA" id="ARBA00023136"/>
    </source>
</evidence>
<accession>A0A842J8G3</accession>
<evidence type="ECO:0000256" key="14">
    <source>
        <dbReference type="SAM" id="SignalP"/>
    </source>
</evidence>
<keyword evidence="9 12" id="KW-0472">Membrane</keyword>
<dbReference type="InterPro" id="IPR037066">
    <property type="entry name" value="Plug_dom_sf"/>
</dbReference>
<dbReference type="Pfam" id="PF00593">
    <property type="entry name" value="TonB_dep_Rec_b-barrel"/>
    <property type="match status" value="1"/>
</dbReference>
<evidence type="ECO:0000313" key="18">
    <source>
        <dbReference type="Proteomes" id="UP000552683"/>
    </source>
</evidence>
<dbReference type="SUPFAM" id="SSF56935">
    <property type="entry name" value="Porins"/>
    <property type="match status" value="1"/>
</dbReference>
<feature type="domain" description="TonB-dependent receptor plug" evidence="16">
    <location>
        <begin position="53"/>
        <end position="150"/>
    </location>
</feature>
<evidence type="ECO:0000256" key="3">
    <source>
        <dbReference type="ARBA" id="ARBA00022448"/>
    </source>
</evidence>
<dbReference type="InterPro" id="IPR000531">
    <property type="entry name" value="Beta-barrel_TonB"/>
</dbReference>
<evidence type="ECO:0000256" key="8">
    <source>
        <dbReference type="ARBA" id="ARBA00023077"/>
    </source>
</evidence>
<dbReference type="InterPro" id="IPR012910">
    <property type="entry name" value="Plug_dom"/>
</dbReference>
<evidence type="ECO:0000256" key="4">
    <source>
        <dbReference type="ARBA" id="ARBA00022452"/>
    </source>
</evidence>
<keyword evidence="11 12" id="KW-0998">Cell outer membrane</keyword>
<dbReference type="Gene3D" id="2.170.130.10">
    <property type="entry name" value="TonB-dependent receptor, plug domain"/>
    <property type="match status" value="1"/>
</dbReference>
<dbReference type="CDD" id="cd01347">
    <property type="entry name" value="ligand_gated_channel"/>
    <property type="match status" value="1"/>
</dbReference>
<feature type="domain" description="TonB-dependent receptor-like beta-barrel" evidence="15">
    <location>
        <begin position="221"/>
        <end position="675"/>
    </location>
</feature>
<evidence type="ECO:0000256" key="12">
    <source>
        <dbReference type="PROSITE-ProRule" id="PRU01360"/>
    </source>
</evidence>
<feature type="signal peptide" evidence="14">
    <location>
        <begin position="1"/>
        <end position="20"/>
    </location>
</feature>
<protein>
    <submittedName>
        <fullName evidence="17">TonB-dependent receptor</fullName>
    </submittedName>
</protein>
<keyword evidence="7" id="KW-0406">Ion transport</keyword>
<name>A0A842J8G3_9BACT</name>
<dbReference type="NCBIfam" id="TIGR01783">
    <property type="entry name" value="TonB-siderophor"/>
    <property type="match status" value="1"/>
</dbReference>
<comment type="caution">
    <text evidence="17">The sequence shown here is derived from an EMBL/GenBank/DDBJ whole genome shotgun (WGS) entry which is preliminary data.</text>
</comment>
<evidence type="ECO:0000256" key="13">
    <source>
        <dbReference type="RuleBase" id="RU003357"/>
    </source>
</evidence>
<evidence type="ECO:0000256" key="1">
    <source>
        <dbReference type="ARBA" id="ARBA00004571"/>
    </source>
</evidence>
<evidence type="ECO:0000256" key="7">
    <source>
        <dbReference type="ARBA" id="ARBA00023065"/>
    </source>
</evidence>
<evidence type="ECO:0000256" key="6">
    <source>
        <dbReference type="ARBA" id="ARBA00022729"/>
    </source>
</evidence>
<dbReference type="FunFam" id="2.170.130.10:FF:000001">
    <property type="entry name" value="Catecholate siderophore TonB-dependent receptor"/>
    <property type="match status" value="1"/>
</dbReference>
<evidence type="ECO:0000259" key="16">
    <source>
        <dbReference type="Pfam" id="PF07715"/>
    </source>
</evidence>
<dbReference type="InterPro" id="IPR010105">
    <property type="entry name" value="TonB_sidphr_rcpt"/>
</dbReference>
<dbReference type="InterPro" id="IPR039426">
    <property type="entry name" value="TonB-dep_rcpt-like"/>
</dbReference>
<keyword evidence="18" id="KW-1185">Reference proteome</keyword>
<dbReference type="InterPro" id="IPR036942">
    <property type="entry name" value="Beta-barrel_TonB_sf"/>
</dbReference>
<dbReference type="PANTHER" id="PTHR32552">
    <property type="entry name" value="FERRICHROME IRON RECEPTOR-RELATED"/>
    <property type="match status" value="1"/>
</dbReference>
<evidence type="ECO:0000256" key="10">
    <source>
        <dbReference type="ARBA" id="ARBA00023170"/>
    </source>
</evidence>
<reference evidence="17 18" key="1">
    <citation type="submission" date="2020-08" db="EMBL/GenBank/DDBJ databases">
        <title>Complete genome and description of Campylobacter massiliensis Marseille-Q3452 sp. nov.</title>
        <authorList>
            <person name="Antezack A."/>
        </authorList>
    </citation>
    <scope>NUCLEOTIDE SEQUENCE [LARGE SCALE GENOMIC DNA]</scope>
    <source>
        <strain evidence="17 18">Marseille-Q3452</strain>
    </source>
</reference>
<feature type="chain" id="PRO_5032874110" evidence="14">
    <location>
        <begin position="21"/>
        <end position="711"/>
    </location>
</feature>
<keyword evidence="3 12" id="KW-0813">Transport</keyword>
<dbReference type="EMBL" id="JACLZK010000001">
    <property type="protein sequence ID" value="MBC2882845.1"/>
    <property type="molecule type" value="Genomic_DNA"/>
</dbReference>
<dbReference type="Gene3D" id="2.40.170.20">
    <property type="entry name" value="TonB-dependent receptor, beta-barrel domain"/>
    <property type="match status" value="1"/>
</dbReference>
<keyword evidence="10 17" id="KW-0675">Receptor</keyword>
<dbReference type="GO" id="GO:0015891">
    <property type="term" value="P:siderophore transport"/>
    <property type="evidence" value="ECO:0007669"/>
    <property type="project" value="InterPro"/>
</dbReference>
<dbReference type="Proteomes" id="UP000552683">
    <property type="component" value="Unassembled WGS sequence"/>
</dbReference>
<dbReference type="Pfam" id="PF07715">
    <property type="entry name" value="Plug"/>
    <property type="match status" value="1"/>
</dbReference>
<keyword evidence="6 14" id="KW-0732">Signal</keyword>
<dbReference type="GO" id="GO:0038023">
    <property type="term" value="F:signaling receptor activity"/>
    <property type="evidence" value="ECO:0007669"/>
    <property type="project" value="InterPro"/>
</dbReference>
<dbReference type="GO" id="GO:0015344">
    <property type="term" value="F:siderophore uptake transmembrane transporter activity"/>
    <property type="evidence" value="ECO:0007669"/>
    <property type="project" value="TreeGrafter"/>
</dbReference>
<keyword evidence="5 12" id="KW-0812">Transmembrane</keyword>
<dbReference type="GO" id="GO:0009279">
    <property type="term" value="C:cell outer membrane"/>
    <property type="evidence" value="ECO:0007669"/>
    <property type="project" value="UniProtKB-SubCell"/>
</dbReference>
<dbReference type="RefSeq" id="WP_185898401.1">
    <property type="nucleotide sequence ID" value="NZ_JACLZK010000001.1"/>
</dbReference>
<evidence type="ECO:0000259" key="15">
    <source>
        <dbReference type="Pfam" id="PF00593"/>
    </source>
</evidence>
<dbReference type="AlphaFoldDB" id="A0A842J8G3"/>
<gene>
    <name evidence="17" type="ORF">H7R39_06185</name>
</gene>
<keyword evidence="4 12" id="KW-1134">Transmembrane beta strand</keyword>
<dbReference type="PANTHER" id="PTHR32552:SF85">
    <property type="entry name" value="BLL7968 PROTEIN"/>
    <property type="match status" value="1"/>
</dbReference>
<evidence type="ECO:0000256" key="2">
    <source>
        <dbReference type="ARBA" id="ARBA00009810"/>
    </source>
</evidence>
<organism evidence="17 18">
    <name type="scientific">Campylobacter massiliensis</name>
    <dbReference type="NCBI Taxonomy" id="2762557"/>
    <lineage>
        <taxon>Bacteria</taxon>
        <taxon>Pseudomonadati</taxon>
        <taxon>Campylobacterota</taxon>
        <taxon>Epsilonproteobacteria</taxon>
        <taxon>Campylobacterales</taxon>
        <taxon>Campylobacteraceae</taxon>
        <taxon>Campylobacter</taxon>
    </lineage>
</organism>
<comment type="similarity">
    <text evidence="2 12 13">Belongs to the TonB-dependent receptor family.</text>
</comment>
<evidence type="ECO:0000256" key="5">
    <source>
        <dbReference type="ARBA" id="ARBA00022692"/>
    </source>
</evidence>
<proteinExistence type="inferred from homology"/>
<dbReference type="PROSITE" id="PS52016">
    <property type="entry name" value="TONB_DEPENDENT_REC_3"/>
    <property type="match status" value="1"/>
</dbReference>
<sequence length="711" mass="79030">MNKFSLSLAASSLLLTQIFAADVALQGVEISESADDGYRAKTSEVGKTNTPILEIPQTVNVVTQQQLKDKKPETLAESLQNVSGVSYGNTTGGIFDSIIKRGFGGGRDGSIMRNGVPSSVMHSFNKTVESVEVLKGPASLLYGAQEPGGIINMVTKKPKYDFSNEIWAGIGNRNYWNAGFDSTGPIADSGFAYRFIFDMMQKDYWREFGEYKNVLFAPSLSYKGDDYRINLAYTHTRSTDPIDRGMYLIPSTGKLLPIDKKRRLDEPFNKLKTRLDTVDVNFEKNIGEDWLLRGAYAYSRSKHEYGHIRLMNVNLNTGVAARRNEAYDGFIHRTHAGSLNLNGYVQTGEIEHNLLFGIDAKEYYRYRPGALNSYSSGTTHRNFPINIYSPVYGTVAYPSDRASGIQYQKLRTIGFYAQDSINLTENLIYSLGVRYEYYNQVARGTTSGPNTTDQQDGKFTWQTGLLYLLTPEWSVYTNYAQSFSPQMAISGDDIGDIKPEEGKSIELGTKFQNDSITASAAVFNIDKKNIMRTVNSVSTPVGEARSRGFEFDFNGRVTQGLSVGASYAYTKTEVRKDSGAFAVLVGKPLEATPKHQASLFANYDFSHLGAKGLRIGGGARYFGSWYTYYMRTNLPAVPAGTGFKMDDAVVYDAFISYDTKIAGYETNFSFNVKNLTDKLYYTSSSTGTQANIIPIQPGYARQFMLTVSVKF</sequence>
<comment type="subcellular location">
    <subcellularLocation>
        <location evidence="1 12">Cell outer membrane</location>
        <topology evidence="1 12">Multi-pass membrane protein</topology>
    </subcellularLocation>
</comment>
<keyword evidence="8 13" id="KW-0798">TonB box</keyword>
<evidence type="ECO:0000313" key="17">
    <source>
        <dbReference type="EMBL" id="MBC2882845.1"/>
    </source>
</evidence>